<dbReference type="Pfam" id="PF01979">
    <property type="entry name" value="Amidohydro_1"/>
    <property type="match status" value="1"/>
</dbReference>
<dbReference type="EMBL" id="FMZE01000001">
    <property type="protein sequence ID" value="SDC06828.1"/>
    <property type="molecule type" value="Genomic_DNA"/>
</dbReference>
<dbReference type="KEGG" id="pmad:BAY61_09705"/>
<evidence type="ECO:0000313" key="2">
    <source>
        <dbReference type="Proteomes" id="UP000199494"/>
    </source>
</evidence>
<dbReference type="InterPro" id="IPR006311">
    <property type="entry name" value="TAT_signal"/>
</dbReference>
<organism evidence="1 2">
    <name type="scientific">Prauserella marina</name>
    <dbReference type="NCBI Taxonomy" id="530584"/>
    <lineage>
        <taxon>Bacteria</taxon>
        <taxon>Bacillati</taxon>
        <taxon>Actinomycetota</taxon>
        <taxon>Actinomycetes</taxon>
        <taxon>Pseudonocardiales</taxon>
        <taxon>Pseudonocardiaceae</taxon>
        <taxon>Prauserella</taxon>
    </lineage>
</organism>
<dbReference type="PROSITE" id="PS51318">
    <property type="entry name" value="TAT"/>
    <property type="match status" value="1"/>
</dbReference>
<dbReference type="Gene3D" id="2.30.40.10">
    <property type="entry name" value="Urease, subunit C, domain 1"/>
    <property type="match status" value="2"/>
</dbReference>
<dbReference type="STRING" id="530584.SAMN05421630_101302"/>
<dbReference type="AlphaFoldDB" id="A0A222VMR7"/>
<dbReference type="PANTHER" id="PTHR43135">
    <property type="entry name" value="ALPHA-D-RIBOSE 1-METHYLPHOSPHONATE 5-TRIPHOSPHATE DIPHOSPHATASE"/>
    <property type="match status" value="1"/>
</dbReference>
<keyword evidence="2" id="KW-1185">Reference proteome</keyword>
<dbReference type="Gene3D" id="3.20.20.140">
    <property type="entry name" value="Metal-dependent hydrolases"/>
    <property type="match status" value="1"/>
</dbReference>
<dbReference type="InterPro" id="IPR006680">
    <property type="entry name" value="Amidohydro-rel"/>
</dbReference>
<accession>A0A222VMR7</accession>
<dbReference type="OrthoDB" id="3189065at2"/>
<sequence>MNGLDRRRFLAWLGTGALGAAAAFSARGEALADSGATALTNVNLIDGTGAAPRRGMTVVVGGGRILAVGRPSAVPDIAGLRVIDCTGKHLLPGLWDLHAHESVLERTFPPLHLVHGVTAIREMSATPATHLVRERIERGELAGPRMVIASRVVDGPSSRVADSVRVATPAEAREAVALAKRENADLLKVYSFFEKEGFRAVASEAARQGLPFGGHTPSLLPVQRVLELGQHSVEHMYGLHLATSAESARYYERIAALPGDPADENWWGSVVPFLERESIDSYRAANTRALAGRFRAHEAWHVPTLAVEHRYSTPPALLPEDPGLRALAERFLPRSVRQAWEELAKAWPPWSPERTELEARYFEAKLELVGDLAGAEGNIGAGTDCGYGYVFPGLALHDELELLVRAGLPAHRALLAATRDAARCAGLGAESGTIEPGKLADLLVLDADPLADIRNTRCIHAVVARGEVLGPRARQRLFAAIEQAAREEVAAPVMRACCSRV</sequence>
<evidence type="ECO:0000313" key="1">
    <source>
        <dbReference type="EMBL" id="SDC06828.1"/>
    </source>
</evidence>
<dbReference type="SUPFAM" id="SSF51338">
    <property type="entry name" value="Composite domain of metallo-dependent hydrolases"/>
    <property type="match status" value="1"/>
</dbReference>
<dbReference type="InterPro" id="IPR032466">
    <property type="entry name" value="Metal_Hydrolase"/>
</dbReference>
<gene>
    <name evidence="1" type="ORF">SAMN05421630_101302</name>
</gene>
<dbReference type="SUPFAM" id="SSF51556">
    <property type="entry name" value="Metallo-dependent hydrolases"/>
    <property type="match status" value="1"/>
</dbReference>
<dbReference type="InterPro" id="IPR011059">
    <property type="entry name" value="Metal-dep_hydrolase_composite"/>
</dbReference>
<dbReference type="RefSeq" id="WP_091795354.1">
    <property type="nucleotide sequence ID" value="NZ_CP016353.1"/>
</dbReference>
<dbReference type="InterPro" id="IPR051781">
    <property type="entry name" value="Metallo-dep_Hydrolase"/>
</dbReference>
<dbReference type="PANTHER" id="PTHR43135:SF3">
    <property type="entry name" value="ALPHA-D-RIBOSE 1-METHYLPHOSPHONATE 5-TRIPHOSPHATE DIPHOSPHATASE"/>
    <property type="match status" value="1"/>
</dbReference>
<protein>
    <submittedName>
        <fullName evidence="1">Imidazolonepropionase</fullName>
    </submittedName>
</protein>
<reference evidence="1 2" key="1">
    <citation type="submission" date="2016-10" db="EMBL/GenBank/DDBJ databases">
        <authorList>
            <person name="de Groot N.N."/>
        </authorList>
    </citation>
    <scope>NUCLEOTIDE SEQUENCE [LARGE SCALE GENOMIC DNA]</scope>
    <source>
        <strain evidence="1 2">CGMCC 4.5506</strain>
    </source>
</reference>
<name>A0A222VMR7_9PSEU</name>
<proteinExistence type="predicted"/>
<dbReference type="GO" id="GO:0016810">
    <property type="term" value="F:hydrolase activity, acting on carbon-nitrogen (but not peptide) bonds"/>
    <property type="evidence" value="ECO:0007669"/>
    <property type="project" value="InterPro"/>
</dbReference>
<dbReference type="Proteomes" id="UP000199494">
    <property type="component" value="Unassembled WGS sequence"/>
</dbReference>